<dbReference type="InterPro" id="IPR013761">
    <property type="entry name" value="SAM/pointed_sf"/>
</dbReference>
<dbReference type="EnsemblMetazoa" id="G15059.1">
    <property type="protein sequence ID" value="G15059.1:cds"/>
    <property type="gene ID" value="G15059"/>
</dbReference>
<reference evidence="2" key="1">
    <citation type="submission" date="2022-08" db="UniProtKB">
        <authorList>
            <consortium name="EnsemblMetazoa"/>
        </authorList>
    </citation>
    <scope>IDENTIFICATION</scope>
    <source>
        <strain evidence="2">05x7-T-G4-1.051#20</strain>
    </source>
</reference>
<name>A0A8W8IP48_MAGGI</name>
<keyword evidence="3" id="KW-1185">Reference proteome</keyword>
<evidence type="ECO:0000256" key="1">
    <source>
        <dbReference type="SAM" id="MobiDB-lite"/>
    </source>
</evidence>
<feature type="region of interest" description="Disordered" evidence="1">
    <location>
        <begin position="46"/>
        <end position="69"/>
    </location>
</feature>
<proteinExistence type="predicted"/>
<evidence type="ECO:0000313" key="2">
    <source>
        <dbReference type="EnsemblMetazoa" id="G15059.1:cds"/>
    </source>
</evidence>
<dbReference type="SUPFAM" id="SSF47769">
    <property type="entry name" value="SAM/Pointed domain"/>
    <property type="match status" value="1"/>
</dbReference>
<evidence type="ECO:0000313" key="3">
    <source>
        <dbReference type="Proteomes" id="UP000005408"/>
    </source>
</evidence>
<protein>
    <recommendedName>
        <fullName evidence="4">SAM domain-containing protein</fullName>
    </recommendedName>
</protein>
<evidence type="ECO:0008006" key="4">
    <source>
        <dbReference type="Google" id="ProtNLM"/>
    </source>
</evidence>
<accession>A0A8W8IP48</accession>
<dbReference type="Gene3D" id="1.10.150.50">
    <property type="entry name" value="Transcription Factor, Ets-1"/>
    <property type="match status" value="1"/>
</dbReference>
<organism evidence="2 3">
    <name type="scientific">Magallana gigas</name>
    <name type="common">Pacific oyster</name>
    <name type="synonym">Crassostrea gigas</name>
    <dbReference type="NCBI Taxonomy" id="29159"/>
    <lineage>
        <taxon>Eukaryota</taxon>
        <taxon>Metazoa</taxon>
        <taxon>Spiralia</taxon>
        <taxon>Lophotrochozoa</taxon>
        <taxon>Mollusca</taxon>
        <taxon>Bivalvia</taxon>
        <taxon>Autobranchia</taxon>
        <taxon>Pteriomorphia</taxon>
        <taxon>Ostreida</taxon>
        <taxon>Ostreoidea</taxon>
        <taxon>Ostreidae</taxon>
        <taxon>Magallana</taxon>
    </lineage>
</organism>
<sequence length="453" mass="52725">MLTSVGVEFQDNEIDGFSLLYLTEEDIFRMLPGKVGPARKILQHIKKEQQKSNETEASRDHIQEDTTSKKKEYRGIVVEEFTKDRDQNTTNQCSEYRGIIVEEVETQAHEEKTTHDANIQGQDYTDVSSFIPTYSPLIKELLNFGRMMYQRYPCIGHNAFGDPWGYFNKKLSQKIRNIRWKWNARGKTNTTVKKRRVEPEIKLIEEPMSLLDAGKIFKTEMEKPKKEMDRALIMKAVRGSFKERRLFITKKHDGNLKELLRKLPVLGKAEYVEKEFFLIQPSLKKEEIVENWTETMSHLDVVLGSEHQQEEDDVSVPGTAEEYRLLMQLEKKIAFHHKVKSGKNPVMMTIKPSEMKSLPNKDGDPPRLVFVQGDRGICNAYVIAGGIQMEVNTNLRDALTHLLYAYYAWDLSYPKNYLLLGFLQVYVLGDRKNKFAINQNYLKFTKAFDDMKK</sequence>
<dbReference type="AlphaFoldDB" id="A0A8W8IP48"/>
<dbReference type="Proteomes" id="UP000005408">
    <property type="component" value="Unassembled WGS sequence"/>
</dbReference>